<keyword evidence="1" id="KW-0812">Transmembrane</keyword>
<dbReference type="EMBL" id="MN739934">
    <property type="protein sequence ID" value="QHT78512.1"/>
    <property type="molecule type" value="Genomic_DNA"/>
</dbReference>
<name>A0A6C0HCZ9_9ZZZZ</name>
<keyword evidence="1" id="KW-0472">Membrane</keyword>
<reference evidence="2" key="1">
    <citation type="journal article" date="2020" name="Nature">
        <title>Giant virus diversity and host interactions through global metagenomics.</title>
        <authorList>
            <person name="Schulz F."/>
            <person name="Roux S."/>
            <person name="Paez-Espino D."/>
            <person name="Jungbluth S."/>
            <person name="Walsh D.A."/>
            <person name="Denef V.J."/>
            <person name="McMahon K.D."/>
            <person name="Konstantinidis K.T."/>
            <person name="Eloe-Fadrosh E.A."/>
            <person name="Kyrpides N.C."/>
            <person name="Woyke T."/>
        </authorList>
    </citation>
    <scope>NUCLEOTIDE SEQUENCE</scope>
    <source>
        <strain evidence="2">GVMAG-M-3300023179-92</strain>
    </source>
</reference>
<feature type="transmembrane region" description="Helical" evidence="1">
    <location>
        <begin position="12"/>
        <end position="30"/>
    </location>
</feature>
<accession>A0A6C0HCZ9</accession>
<dbReference type="AlphaFoldDB" id="A0A6C0HCZ9"/>
<organism evidence="2">
    <name type="scientific">viral metagenome</name>
    <dbReference type="NCBI Taxonomy" id="1070528"/>
    <lineage>
        <taxon>unclassified sequences</taxon>
        <taxon>metagenomes</taxon>
        <taxon>organismal metagenomes</taxon>
    </lineage>
</organism>
<protein>
    <submittedName>
        <fullName evidence="2">Uncharacterized protein</fullName>
    </submittedName>
</protein>
<sequence>MNKFSELSWYCKTGVILVAVTAPMAVYRGAKLAVKWYKNRNRPVDVSKPSLIEDTTNTEIEVNL</sequence>
<proteinExistence type="predicted"/>
<evidence type="ECO:0000313" key="2">
    <source>
        <dbReference type="EMBL" id="QHT78512.1"/>
    </source>
</evidence>
<evidence type="ECO:0000256" key="1">
    <source>
        <dbReference type="SAM" id="Phobius"/>
    </source>
</evidence>
<keyword evidence="1" id="KW-1133">Transmembrane helix</keyword>